<protein>
    <submittedName>
        <fullName evidence="1">Uncharacterized protein</fullName>
    </submittedName>
</protein>
<reference evidence="1" key="1">
    <citation type="journal article" date="2019" name="Sci. Rep.">
        <title>Draft genome of Tanacetum cinerariifolium, the natural source of mosquito coil.</title>
        <authorList>
            <person name="Yamashiro T."/>
            <person name="Shiraishi A."/>
            <person name="Satake H."/>
            <person name="Nakayama K."/>
        </authorList>
    </citation>
    <scope>NUCLEOTIDE SEQUENCE</scope>
</reference>
<evidence type="ECO:0000313" key="1">
    <source>
        <dbReference type="EMBL" id="GEU39153.1"/>
    </source>
</evidence>
<proteinExistence type="predicted"/>
<gene>
    <name evidence="1" type="ORF">Tci_011131</name>
</gene>
<accession>A0A6L2JQA7</accession>
<dbReference type="AlphaFoldDB" id="A0A6L2JQA7"/>
<name>A0A6L2JQA7_TANCI</name>
<organism evidence="1">
    <name type="scientific">Tanacetum cinerariifolium</name>
    <name type="common">Dalmatian daisy</name>
    <name type="synonym">Chrysanthemum cinerariifolium</name>
    <dbReference type="NCBI Taxonomy" id="118510"/>
    <lineage>
        <taxon>Eukaryota</taxon>
        <taxon>Viridiplantae</taxon>
        <taxon>Streptophyta</taxon>
        <taxon>Embryophyta</taxon>
        <taxon>Tracheophyta</taxon>
        <taxon>Spermatophyta</taxon>
        <taxon>Magnoliopsida</taxon>
        <taxon>eudicotyledons</taxon>
        <taxon>Gunneridae</taxon>
        <taxon>Pentapetalae</taxon>
        <taxon>asterids</taxon>
        <taxon>campanulids</taxon>
        <taxon>Asterales</taxon>
        <taxon>Asteraceae</taxon>
        <taxon>Asteroideae</taxon>
        <taxon>Anthemideae</taxon>
        <taxon>Anthemidinae</taxon>
        <taxon>Tanacetum</taxon>
    </lineage>
</organism>
<sequence length="96" mass="10019">MRATVSTSIFNFPYPSLFYEVLTGTGGTFDTVPAPITTALSITSISVSTIPPISIADYEIAHTEGGEDAITDVEAVADEGAYPFPDVSGAELDVSE</sequence>
<dbReference type="EMBL" id="BKCJ010001139">
    <property type="protein sequence ID" value="GEU39153.1"/>
    <property type="molecule type" value="Genomic_DNA"/>
</dbReference>
<comment type="caution">
    <text evidence="1">The sequence shown here is derived from an EMBL/GenBank/DDBJ whole genome shotgun (WGS) entry which is preliminary data.</text>
</comment>